<accession>A0ABP8R1A7</accession>
<proteinExistence type="predicted"/>
<dbReference type="RefSeq" id="WP_329240030.1">
    <property type="nucleotide sequence ID" value="NZ_BAABHF010000049.1"/>
</dbReference>
<sequence length="56" mass="6148">MGELSTTIHQRLNDAYESLRAAHDTGDDLLAEAQRAEIDDLRRTAASHGIDVPRCA</sequence>
<dbReference type="Proteomes" id="UP001500503">
    <property type="component" value="Unassembled WGS sequence"/>
</dbReference>
<gene>
    <name evidence="1" type="ORF">GCM10023191_084170</name>
</gene>
<dbReference type="EMBL" id="BAABHF010000049">
    <property type="protein sequence ID" value="GAA4514935.1"/>
    <property type="molecule type" value="Genomic_DNA"/>
</dbReference>
<evidence type="ECO:0000313" key="2">
    <source>
        <dbReference type="Proteomes" id="UP001500503"/>
    </source>
</evidence>
<name>A0ABP8R1A7_9ACTN</name>
<comment type="caution">
    <text evidence="1">The sequence shown here is derived from an EMBL/GenBank/DDBJ whole genome shotgun (WGS) entry which is preliminary data.</text>
</comment>
<organism evidence="1 2">
    <name type="scientific">Actinoallomurus oryzae</name>
    <dbReference type="NCBI Taxonomy" id="502180"/>
    <lineage>
        <taxon>Bacteria</taxon>
        <taxon>Bacillati</taxon>
        <taxon>Actinomycetota</taxon>
        <taxon>Actinomycetes</taxon>
        <taxon>Streptosporangiales</taxon>
        <taxon>Thermomonosporaceae</taxon>
        <taxon>Actinoallomurus</taxon>
    </lineage>
</organism>
<keyword evidence="2" id="KW-1185">Reference proteome</keyword>
<protein>
    <submittedName>
        <fullName evidence="1">Uncharacterized protein</fullName>
    </submittedName>
</protein>
<reference evidence="2" key="1">
    <citation type="journal article" date="2019" name="Int. J. Syst. Evol. Microbiol.">
        <title>The Global Catalogue of Microorganisms (GCM) 10K type strain sequencing project: providing services to taxonomists for standard genome sequencing and annotation.</title>
        <authorList>
            <consortium name="The Broad Institute Genomics Platform"/>
            <consortium name="The Broad Institute Genome Sequencing Center for Infectious Disease"/>
            <person name="Wu L."/>
            <person name="Ma J."/>
        </authorList>
    </citation>
    <scope>NUCLEOTIDE SEQUENCE [LARGE SCALE GENOMIC DNA]</scope>
    <source>
        <strain evidence="2">JCM 17933</strain>
    </source>
</reference>
<evidence type="ECO:0000313" key="1">
    <source>
        <dbReference type="EMBL" id="GAA4514935.1"/>
    </source>
</evidence>